<dbReference type="Pfam" id="PF14542">
    <property type="entry name" value="Acetyltransf_CG"/>
    <property type="match status" value="1"/>
</dbReference>
<evidence type="ECO:0000259" key="1">
    <source>
        <dbReference type="PROSITE" id="PS51729"/>
    </source>
</evidence>
<protein>
    <recommendedName>
        <fullName evidence="1">N-acetyltransferase domain-containing protein</fullName>
    </recommendedName>
</protein>
<dbReference type="InterPro" id="IPR016181">
    <property type="entry name" value="Acyl_CoA_acyltransferase"/>
</dbReference>
<name>A0A144M5R6_BRELN</name>
<dbReference type="InterPro" id="IPR031165">
    <property type="entry name" value="GNAT_YJDJ"/>
</dbReference>
<dbReference type="AlphaFoldDB" id="A0A144M5R6"/>
<dbReference type="KEGG" id="bly:A2T55_01880"/>
<dbReference type="RefSeq" id="WP_062860573.1">
    <property type="nucleotide sequence ID" value="NZ_CP014869.1"/>
</dbReference>
<dbReference type="EMBL" id="CP014869">
    <property type="protein sequence ID" value="AMT92699.1"/>
    <property type="molecule type" value="Genomic_DNA"/>
</dbReference>
<accession>A0A144M5R6</accession>
<organism evidence="2 3">
    <name type="scientific">Brevibacterium linens</name>
    <dbReference type="NCBI Taxonomy" id="1703"/>
    <lineage>
        <taxon>Bacteria</taxon>
        <taxon>Bacillati</taxon>
        <taxon>Actinomycetota</taxon>
        <taxon>Actinomycetes</taxon>
        <taxon>Micrococcales</taxon>
        <taxon>Brevibacteriaceae</taxon>
        <taxon>Brevibacterium</taxon>
    </lineage>
</organism>
<dbReference type="CDD" id="cd04301">
    <property type="entry name" value="NAT_SF"/>
    <property type="match status" value="1"/>
</dbReference>
<dbReference type="SUPFAM" id="SSF55729">
    <property type="entry name" value="Acyl-CoA N-acyltransferases (Nat)"/>
    <property type="match status" value="1"/>
</dbReference>
<sequence length="124" mass="13393">MSKTFEDKTGAEVTVTFNEDGQSYDIAVADGTVAGHVYFLAGPDAETERIFHHTVVDEQFGGRGLSKILVAEALEDSRERGVTVVPVCPLFVKKLQETGDDYAAQGGKFRNATGADIDIVKRQA</sequence>
<reference evidence="3" key="1">
    <citation type="submission" date="2016-03" db="EMBL/GenBank/DDBJ databases">
        <authorList>
            <person name="Ploux O."/>
        </authorList>
    </citation>
    <scope>NUCLEOTIDE SEQUENCE [LARGE SCALE GENOMIC DNA]</scope>
    <source>
        <strain evidence="3">BS258</strain>
    </source>
</reference>
<gene>
    <name evidence="2" type="ORF">A2T55_01880</name>
</gene>
<dbReference type="Proteomes" id="UP000075950">
    <property type="component" value="Chromosome"/>
</dbReference>
<dbReference type="Gene3D" id="3.40.630.30">
    <property type="match status" value="1"/>
</dbReference>
<dbReference type="PROSITE" id="PS51729">
    <property type="entry name" value="GNAT_YJDJ"/>
    <property type="match status" value="1"/>
</dbReference>
<proteinExistence type="predicted"/>
<feature type="domain" description="N-acetyltransferase" evidence="1">
    <location>
        <begin position="16"/>
        <end position="107"/>
    </location>
</feature>
<evidence type="ECO:0000313" key="3">
    <source>
        <dbReference type="Proteomes" id="UP000075950"/>
    </source>
</evidence>
<evidence type="ECO:0000313" key="2">
    <source>
        <dbReference type="EMBL" id="AMT92699.1"/>
    </source>
</evidence>